<keyword evidence="8 13" id="KW-0679">Respiratory chain</keyword>
<dbReference type="GO" id="GO:0005759">
    <property type="term" value="C:mitochondrial matrix"/>
    <property type="evidence" value="ECO:0007669"/>
    <property type="project" value="UniProtKB-SubCell"/>
</dbReference>
<dbReference type="PANTHER" id="PTHR10513">
    <property type="entry name" value="DEOXYNUCLEOSIDE KINASE"/>
    <property type="match status" value="1"/>
</dbReference>
<evidence type="ECO:0000256" key="4">
    <source>
        <dbReference type="ARBA" id="ARBA00008606"/>
    </source>
</evidence>
<dbReference type="EMBL" id="QDEB01132950">
    <property type="protein sequence ID" value="RZB38886.1"/>
    <property type="molecule type" value="Genomic_DNA"/>
</dbReference>
<evidence type="ECO:0000256" key="10">
    <source>
        <dbReference type="ARBA" id="ARBA00022946"/>
    </source>
</evidence>
<name>A0A482V1H8_ASBVE</name>
<evidence type="ECO:0000256" key="1">
    <source>
        <dbReference type="ARBA" id="ARBA00001974"/>
    </source>
</evidence>
<reference evidence="15 16" key="1">
    <citation type="submission" date="2017-03" db="EMBL/GenBank/DDBJ databases">
        <title>Genome of the blue death feigning beetle - Asbolus verrucosus.</title>
        <authorList>
            <person name="Rider S.D."/>
        </authorList>
    </citation>
    <scope>NUCLEOTIDE SEQUENCE [LARGE SCALE GENOMIC DNA]</scope>
    <source>
        <strain evidence="15">Butters</strain>
        <tissue evidence="15">Head and leg muscle</tissue>
    </source>
</reference>
<organism evidence="15 16">
    <name type="scientific">Asbolus verrucosus</name>
    <name type="common">Desert ironclad beetle</name>
    <dbReference type="NCBI Taxonomy" id="1661398"/>
    <lineage>
        <taxon>Eukaryota</taxon>
        <taxon>Metazoa</taxon>
        <taxon>Ecdysozoa</taxon>
        <taxon>Arthropoda</taxon>
        <taxon>Hexapoda</taxon>
        <taxon>Insecta</taxon>
        <taxon>Pterygota</taxon>
        <taxon>Neoptera</taxon>
        <taxon>Endopterygota</taxon>
        <taxon>Coleoptera</taxon>
        <taxon>Polyphaga</taxon>
        <taxon>Cucujiformia</taxon>
        <taxon>Tenebrionidae</taxon>
        <taxon>Pimeliinae</taxon>
        <taxon>Asbolus</taxon>
    </lineage>
</organism>
<comment type="cofactor">
    <cofactor evidence="1 13">
        <name>FAD</name>
        <dbReference type="ChEBI" id="CHEBI:57692"/>
    </cofactor>
</comment>
<dbReference type="Proteomes" id="UP000292052">
    <property type="component" value="Unassembled WGS sequence"/>
</dbReference>
<dbReference type="InterPro" id="IPR050566">
    <property type="entry name" value="Deoxyribonucleoside_kinase"/>
</dbReference>
<feature type="domain" description="Deoxynucleoside kinase" evidence="14">
    <location>
        <begin position="81"/>
        <end position="288"/>
    </location>
</feature>
<evidence type="ECO:0000256" key="11">
    <source>
        <dbReference type="ARBA" id="ARBA00022982"/>
    </source>
</evidence>
<accession>A0A482V1H8</accession>
<proteinExistence type="inferred from homology"/>
<comment type="function">
    <text evidence="2 13">Accessory subunit of the mitochondrial membrane respiratory chain NADH dehydrogenase (Complex I), that is believed not to be involved in catalysis. Complex I functions in the transfer of electrons from NADH to the respiratory chain. The immediate electron acceptor for the enzyme is believed to be ubiquinone.</text>
</comment>
<keyword evidence="9 13" id="KW-0274">FAD</keyword>
<evidence type="ECO:0000256" key="8">
    <source>
        <dbReference type="ARBA" id="ARBA00022660"/>
    </source>
</evidence>
<dbReference type="Pfam" id="PF01712">
    <property type="entry name" value="dNK"/>
    <property type="match status" value="1"/>
</dbReference>
<evidence type="ECO:0000256" key="6">
    <source>
        <dbReference type="ARBA" id="ARBA00022448"/>
    </source>
</evidence>
<keyword evidence="12 13" id="KW-0496">Mitochondrion</keyword>
<keyword evidence="6 13" id="KW-0813">Transport</keyword>
<evidence type="ECO:0000256" key="13">
    <source>
        <dbReference type="PIRNR" id="PIRNR000543"/>
    </source>
</evidence>
<keyword evidence="7 13" id="KW-0285">Flavoprotein</keyword>
<evidence type="ECO:0000256" key="2">
    <source>
        <dbReference type="ARBA" id="ARBA00003195"/>
    </source>
</evidence>
<dbReference type="InterPro" id="IPR027417">
    <property type="entry name" value="P-loop_NTPase"/>
</dbReference>
<evidence type="ECO:0000256" key="9">
    <source>
        <dbReference type="ARBA" id="ARBA00022827"/>
    </source>
</evidence>
<evidence type="ECO:0000313" key="15">
    <source>
        <dbReference type="EMBL" id="RZB38886.1"/>
    </source>
</evidence>
<dbReference type="Gene3D" id="3.40.50.300">
    <property type="entry name" value="P-loop containing nucleotide triphosphate hydrolases"/>
    <property type="match status" value="2"/>
</dbReference>
<keyword evidence="15" id="KW-0830">Ubiquinone</keyword>
<evidence type="ECO:0000256" key="5">
    <source>
        <dbReference type="ARBA" id="ARBA00017279"/>
    </source>
</evidence>
<dbReference type="SUPFAM" id="SSF52540">
    <property type="entry name" value="P-loop containing nucleoside triphosphate hydrolases"/>
    <property type="match status" value="1"/>
</dbReference>
<evidence type="ECO:0000256" key="12">
    <source>
        <dbReference type="ARBA" id="ARBA00023128"/>
    </source>
</evidence>
<evidence type="ECO:0000259" key="14">
    <source>
        <dbReference type="Pfam" id="PF01712"/>
    </source>
</evidence>
<keyword evidence="16" id="KW-1185">Reference proteome</keyword>
<dbReference type="PIRSF" id="PIRSF000543">
    <property type="entry name" value="NADH_UQ_42KD"/>
    <property type="match status" value="1"/>
</dbReference>
<comment type="subcellular location">
    <subcellularLocation>
        <location evidence="3 13">Mitochondrion matrix</location>
    </subcellularLocation>
</comment>
<protein>
    <recommendedName>
        <fullName evidence="5 13">NADH dehydrogenase [ubiquinone] 1 alpha subcomplex subunit 10, mitochondrial</fullName>
    </recommendedName>
</protein>
<keyword evidence="11 13" id="KW-0249">Electron transport</keyword>
<sequence>MASLMRIGVCRFINKNGINNVLFAKNELNLVRTISSKIMRSKDTERPPKPAPWNYKEKSYTILNYWIDRTTSRLDENSKIIVVEGPVAAGKTKFAKELAAELDMLYMPEANLDMVYINPYGYDLRQLDEQLPESCRSFDIKNFLITPKHMNTAAFQLHQYHTKYSQYIDALAHLLSTGQAYKSYYEIRDNTISELLRPHLVIYLDVPVNAVQENIKKRALSCEKNSPVLTKDYLSTMEKFYKQNYLKEISKHAELLIYDWSEGGEVEVVVEDVERIDFDKFDTQDPKMKDWTNLSEEDWGVLRNKYADKKDFVMAYFNVPMFHVPELTIEAEDAKIYHDILNNAPGEAYEVGYNASMGDTGVYFKLKGPHRETLPLRERNLQ</sequence>
<evidence type="ECO:0000256" key="3">
    <source>
        <dbReference type="ARBA" id="ARBA00004305"/>
    </source>
</evidence>
<evidence type="ECO:0000256" key="7">
    <source>
        <dbReference type="ARBA" id="ARBA00022630"/>
    </source>
</evidence>
<keyword evidence="10" id="KW-0809">Transit peptide</keyword>
<comment type="similarity">
    <text evidence="4 13">Belongs to the complex I NDUFA10 subunit family.</text>
</comment>
<dbReference type="InterPro" id="IPR015828">
    <property type="entry name" value="NDUFA10"/>
</dbReference>
<dbReference type="STRING" id="1661398.A0A482V1H8"/>
<evidence type="ECO:0000313" key="16">
    <source>
        <dbReference type="Proteomes" id="UP000292052"/>
    </source>
</evidence>
<dbReference type="GO" id="GO:0006120">
    <property type="term" value="P:mitochondrial electron transport, NADH to ubiquinone"/>
    <property type="evidence" value="ECO:0007669"/>
    <property type="project" value="InterPro"/>
</dbReference>
<comment type="caution">
    <text evidence="15">The sequence shown here is derived from an EMBL/GenBank/DDBJ whole genome shotgun (WGS) entry which is preliminary data.</text>
</comment>
<dbReference type="InterPro" id="IPR031314">
    <property type="entry name" value="DNK_dom"/>
</dbReference>
<dbReference type="OrthoDB" id="17400at2759"/>
<dbReference type="PANTHER" id="PTHR10513:SF15">
    <property type="entry name" value="NADH DEHYDROGENASE [UBIQUINONE] 1 ALPHA SUBCOMPLEX SUBUNIT 10, MITOCHONDRIAL"/>
    <property type="match status" value="1"/>
</dbReference>
<dbReference type="AlphaFoldDB" id="A0A482V1H8"/>
<gene>
    <name evidence="15" type="ORF">BDFB_006147</name>
</gene>